<comment type="caution">
    <text evidence="2">The sequence shown here is derived from an EMBL/GenBank/DDBJ whole genome shotgun (WGS) entry which is preliminary data.</text>
</comment>
<gene>
    <name evidence="2" type="ORF">J2X20_003397</name>
</gene>
<evidence type="ECO:0000256" key="1">
    <source>
        <dbReference type="SAM" id="SignalP"/>
    </source>
</evidence>
<protein>
    <recommendedName>
        <fullName evidence="4">Solute-binding protein family 3/N-terminal domain-containing protein</fullName>
    </recommendedName>
</protein>
<evidence type="ECO:0000313" key="2">
    <source>
        <dbReference type="EMBL" id="MDR7270739.1"/>
    </source>
</evidence>
<accession>A0ABU1YPF0</accession>
<dbReference type="EMBL" id="JAVDXU010000002">
    <property type="protein sequence ID" value="MDR7270739.1"/>
    <property type="molecule type" value="Genomic_DNA"/>
</dbReference>
<reference evidence="2 3" key="1">
    <citation type="submission" date="2023-07" db="EMBL/GenBank/DDBJ databases">
        <title>Sorghum-associated microbial communities from plants grown in Nebraska, USA.</title>
        <authorList>
            <person name="Schachtman D."/>
        </authorList>
    </citation>
    <scope>NUCLEOTIDE SEQUENCE [LARGE SCALE GENOMIC DNA]</scope>
    <source>
        <strain evidence="2 3">BE314</strain>
    </source>
</reference>
<feature type="chain" id="PRO_5045920522" description="Solute-binding protein family 3/N-terminal domain-containing protein" evidence="1">
    <location>
        <begin position="23"/>
        <end position="237"/>
    </location>
</feature>
<evidence type="ECO:0008006" key="4">
    <source>
        <dbReference type="Google" id="ProtNLM"/>
    </source>
</evidence>
<feature type="signal peptide" evidence="1">
    <location>
        <begin position="1"/>
        <end position="22"/>
    </location>
</feature>
<organism evidence="2 3">
    <name type="scientific">Roseateles saccharophilus</name>
    <name type="common">Pseudomonas saccharophila</name>
    <dbReference type="NCBI Taxonomy" id="304"/>
    <lineage>
        <taxon>Bacteria</taxon>
        <taxon>Pseudomonadati</taxon>
        <taxon>Pseudomonadota</taxon>
        <taxon>Betaproteobacteria</taxon>
        <taxon>Burkholderiales</taxon>
        <taxon>Sphaerotilaceae</taxon>
        <taxon>Roseateles</taxon>
    </lineage>
</organism>
<keyword evidence="3" id="KW-1185">Reference proteome</keyword>
<dbReference type="SUPFAM" id="SSF53850">
    <property type="entry name" value="Periplasmic binding protein-like II"/>
    <property type="match status" value="1"/>
</dbReference>
<sequence length="237" mass="24939">MLRRHLAAWAAGLLPWAGFATAAPAAEPLRLVVSPAASARGNEIADAAIALLMRQAGLSYTLSREPVERAVASFRAGLYDADMLRLPQFDQVVPGALRVDPHLLSTTVMAFSRSASLAPTSWAELGSARVAHVRGIKAMELALAGRSGVEITSTAEACLGMVAMQRVDLCLLNAERDFGPPPQVNGVTLHRSVLARVNLHVWVAPGREALAQKLSAAMKAIVAGGELERVAGGNRAP</sequence>
<dbReference type="RefSeq" id="WP_310266952.1">
    <property type="nucleotide sequence ID" value="NZ_JAVDXU010000002.1"/>
</dbReference>
<keyword evidence="1" id="KW-0732">Signal</keyword>
<evidence type="ECO:0000313" key="3">
    <source>
        <dbReference type="Proteomes" id="UP001180453"/>
    </source>
</evidence>
<dbReference type="Proteomes" id="UP001180453">
    <property type="component" value="Unassembled WGS sequence"/>
</dbReference>
<proteinExistence type="predicted"/>
<name>A0ABU1YPF0_ROSSA</name>